<keyword evidence="1" id="KW-0863">Zinc-finger</keyword>
<evidence type="ECO:0000256" key="1">
    <source>
        <dbReference type="PROSITE-ProRule" id="PRU00047"/>
    </source>
</evidence>
<dbReference type="PROSITE" id="PS50158">
    <property type="entry name" value="ZF_CCHC"/>
    <property type="match status" value="1"/>
</dbReference>
<dbReference type="Proteomes" id="UP000735302">
    <property type="component" value="Unassembled WGS sequence"/>
</dbReference>
<name>A0AAV3Z7Q8_9GAST</name>
<gene>
    <name evidence="4" type="ORF">PoB_001692900</name>
</gene>
<comment type="caution">
    <text evidence="4">The sequence shown here is derived from an EMBL/GenBank/DDBJ whole genome shotgun (WGS) entry which is preliminary data.</text>
</comment>
<keyword evidence="1" id="KW-0862">Zinc</keyword>
<evidence type="ECO:0000313" key="5">
    <source>
        <dbReference type="Proteomes" id="UP000735302"/>
    </source>
</evidence>
<dbReference type="InterPro" id="IPR001878">
    <property type="entry name" value="Znf_CCHC"/>
</dbReference>
<organism evidence="4 5">
    <name type="scientific">Plakobranchus ocellatus</name>
    <dbReference type="NCBI Taxonomy" id="259542"/>
    <lineage>
        <taxon>Eukaryota</taxon>
        <taxon>Metazoa</taxon>
        <taxon>Spiralia</taxon>
        <taxon>Lophotrochozoa</taxon>
        <taxon>Mollusca</taxon>
        <taxon>Gastropoda</taxon>
        <taxon>Heterobranchia</taxon>
        <taxon>Euthyneura</taxon>
        <taxon>Panpulmonata</taxon>
        <taxon>Sacoglossa</taxon>
        <taxon>Placobranchoidea</taxon>
        <taxon>Plakobranchidae</taxon>
        <taxon>Plakobranchus</taxon>
    </lineage>
</organism>
<dbReference type="EMBL" id="BLXT01002034">
    <property type="protein sequence ID" value="GFN90423.1"/>
    <property type="molecule type" value="Genomic_DNA"/>
</dbReference>
<feature type="region of interest" description="Disordered" evidence="2">
    <location>
        <begin position="1"/>
        <end position="30"/>
    </location>
</feature>
<dbReference type="SUPFAM" id="SSF57756">
    <property type="entry name" value="Retrovirus zinc finger-like domains"/>
    <property type="match status" value="1"/>
</dbReference>
<sequence length="169" mass="18593">MCDCPRRSTQVGALPVQPRETGVQRAEEPRTSTSNQRLCLKCKRYGHIARECTYSSPSAKKADAGMIAMAPQRHEKRFSSKRKSSYEEKAVVNLRTPYLCDEVKALCIPDATCYAIVGNMEGARGPEDPDMSVMVSGATSRAQTLHETATRPLQMLPTRSGTVELIVTS</sequence>
<dbReference type="GO" id="GO:0003676">
    <property type="term" value="F:nucleic acid binding"/>
    <property type="evidence" value="ECO:0007669"/>
    <property type="project" value="InterPro"/>
</dbReference>
<dbReference type="Gene3D" id="4.10.60.10">
    <property type="entry name" value="Zinc finger, CCHC-type"/>
    <property type="match status" value="1"/>
</dbReference>
<keyword evidence="1" id="KW-0479">Metal-binding</keyword>
<protein>
    <recommendedName>
        <fullName evidence="3">CCHC-type domain-containing protein</fullName>
    </recommendedName>
</protein>
<evidence type="ECO:0000256" key="2">
    <source>
        <dbReference type="SAM" id="MobiDB-lite"/>
    </source>
</evidence>
<proteinExistence type="predicted"/>
<evidence type="ECO:0000259" key="3">
    <source>
        <dbReference type="PROSITE" id="PS50158"/>
    </source>
</evidence>
<keyword evidence="5" id="KW-1185">Reference proteome</keyword>
<evidence type="ECO:0000313" key="4">
    <source>
        <dbReference type="EMBL" id="GFN90423.1"/>
    </source>
</evidence>
<dbReference type="InterPro" id="IPR036875">
    <property type="entry name" value="Znf_CCHC_sf"/>
</dbReference>
<dbReference type="GO" id="GO:0008270">
    <property type="term" value="F:zinc ion binding"/>
    <property type="evidence" value="ECO:0007669"/>
    <property type="project" value="UniProtKB-KW"/>
</dbReference>
<reference evidence="4 5" key="1">
    <citation type="journal article" date="2021" name="Elife">
        <title>Chloroplast acquisition without the gene transfer in kleptoplastic sea slugs, Plakobranchus ocellatus.</title>
        <authorList>
            <person name="Maeda T."/>
            <person name="Takahashi S."/>
            <person name="Yoshida T."/>
            <person name="Shimamura S."/>
            <person name="Takaki Y."/>
            <person name="Nagai Y."/>
            <person name="Toyoda A."/>
            <person name="Suzuki Y."/>
            <person name="Arimoto A."/>
            <person name="Ishii H."/>
            <person name="Satoh N."/>
            <person name="Nishiyama T."/>
            <person name="Hasebe M."/>
            <person name="Maruyama T."/>
            <person name="Minagawa J."/>
            <person name="Obokata J."/>
            <person name="Shigenobu S."/>
        </authorList>
    </citation>
    <scope>NUCLEOTIDE SEQUENCE [LARGE SCALE GENOMIC DNA]</scope>
</reference>
<feature type="domain" description="CCHC-type" evidence="3">
    <location>
        <begin position="39"/>
        <end position="52"/>
    </location>
</feature>
<dbReference type="AlphaFoldDB" id="A0AAV3Z7Q8"/>
<accession>A0AAV3Z7Q8</accession>